<accession>W6Y2H4</accession>
<dbReference type="EMBL" id="KI964650">
    <property type="protein sequence ID" value="EUC31820.1"/>
    <property type="molecule type" value="Genomic_DNA"/>
</dbReference>
<dbReference type="AlphaFoldDB" id="W6Y2H4"/>
<sequence>MHDDALIQDVVRLICRIIRRTGLQSRRVALTWHPNPRYDSALNIGSAMPITHKSTGSGREPWYTLTSMHDFANAPLGTLFGVPRMLRICCD</sequence>
<organism evidence="1 2">
    <name type="scientific">Cochliobolus carbonum (strain 26-R-13)</name>
    <name type="common">Maize leaf spot fungus</name>
    <name type="synonym">Bipolaris zeicola</name>
    <dbReference type="NCBI Taxonomy" id="930089"/>
    <lineage>
        <taxon>Eukaryota</taxon>
        <taxon>Fungi</taxon>
        <taxon>Dikarya</taxon>
        <taxon>Ascomycota</taxon>
        <taxon>Pezizomycotina</taxon>
        <taxon>Dothideomycetes</taxon>
        <taxon>Pleosporomycetidae</taxon>
        <taxon>Pleosporales</taxon>
        <taxon>Pleosporineae</taxon>
        <taxon>Pleosporaceae</taxon>
        <taxon>Bipolaris</taxon>
    </lineage>
</organism>
<gene>
    <name evidence="1" type="ORF">COCCADRAFT_100356</name>
</gene>
<dbReference type="KEGG" id="bze:COCCADRAFT_100356"/>
<dbReference type="HOGENOM" id="CLU_2426687_0_0_1"/>
<evidence type="ECO:0000313" key="2">
    <source>
        <dbReference type="Proteomes" id="UP000053841"/>
    </source>
</evidence>
<dbReference type="Proteomes" id="UP000053841">
    <property type="component" value="Unassembled WGS sequence"/>
</dbReference>
<evidence type="ECO:0000313" key="1">
    <source>
        <dbReference type="EMBL" id="EUC31820.1"/>
    </source>
</evidence>
<dbReference type="RefSeq" id="XP_007713897.1">
    <property type="nucleotide sequence ID" value="XM_007715707.1"/>
</dbReference>
<protein>
    <submittedName>
        <fullName evidence="1">Uncharacterized protein</fullName>
    </submittedName>
</protein>
<keyword evidence="2" id="KW-1185">Reference proteome</keyword>
<reference evidence="1 2" key="1">
    <citation type="journal article" date="2013" name="PLoS Genet.">
        <title>Comparative genome structure, secondary metabolite, and effector coding capacity across Cochliobolus pathogens.</title>
        <authorList>
            <person name="Condon B.J."/>
            <person name="Leng Y."/>
            <person name="Wu D."/>
            <person name="Bushley K.E."/>
            <person name="Ohm R.A."/>
            <person name="Otillar R."/>
            <person name="Martin J."/>
            <person name="Schackwitz W."/>
            <person name="Grimwood J."/>
            <person name="MohdZainudin N."/>
            <person name="Xue C."/>
            <person name="Wang R."/>
            <person name="Manning V.A."/>
            <person name="Dhillon B."/>
            <person name="Tu Z.J."/>
            <person name="Steffenson B.J."/>
            <person name="Salamov A."/>
            <person name="Sun H."/>
            <person name="Lowry S."/>
            <person name="LaButti K."/>
            <person name="Han J."/>
            <person name="Copeland A."/>
            <person name="Lindquist E."/>
            <person name="Barry K."/>
            <person name="Schmutz J."/>
            <person name="Baker S.E."/>
            <person name="Ciuffetti L.M."/>
            <person name="Grigoriev I.V."/>
            <person name="Zhong S."/>
            <person name="Turgeon B.G."/>
        </authorList>
    </citation>
    <scope>NUCLEOTIDE SEQUENCE [LARGE SCALE GENOMIC DNA]</scope>
    <source>
        <strain evidence="1 2">26-R-13</strain>
    </source>
</reference>
<dbReference type="GeneID" id="19142132"/>
<name>W6Y2H4_COCC2</name>
<proteinExistence type="predicted"/>